<dbReference type="Proteomes" id="UP000886523">
    <property type="component" value="Unassembled WGS sequence"/>
</dbReference>
<keyword evidence="3" id="KW-1185">Reference proteome</keyword>
<evidence type="ECO:0000313" key="2">
    <source>
        <dbReference type="EMBL" id="KAF9512798.1"/>
    </source>
</evidence>
<gene>
    <name evidence="2" type="ORF">BS47DRAFT_1036892</name>
</gene>
<dbReference type="AlphaFoldDB" id="A0A9P6DVL1"/>
<protein>
    <submittedName>
        <fullName evidence="2">Uncharacterized protein</fullName>
    </submittedName>
</protein>
<evidence type="ECO:0000313" key="3">
    <source>
        <dbReference type="Proteomes" id="UP000886523"/>
    </source>
</evidence>
<sequence length="172" mass="19415">MLSAASASHFSAARTAIEKGNARLSSSGQSGTSTSVPAGHPARIERKQSHCWPTLEIFFLRLIHPVVVSRFRHALSSSVGRGADWIDNRQQIWTWGWMDLSEVSKGVNCTPDVYGWVQSGQGIDYRSSLVRTFWLCYRSYRVGKARHRDHTSNPSIDRSKRAYYILRGFRVG</sequence>
<dbReference type="EMBL" id="MU128982">
    <property type="protein sequence ID" value="KAF9512798.1"/>
    <property type="molecule type" value="Genomic_DNA"/>
</dbReference>
<proteinExistence type="predicted"/>
<feature type="compositionally biased region" description="Low complexity" evidence="1">
    <location>
        <begin position="25"/>
        <end position="35"/>
    </location>
</feature>
<feature type="region of interest" description="Disordered" evidence="1">
    <location>
        <begin position="21"/>
        <end position="40"/>
    </location>
</feature>
<organism evidence="2 3">
    <name type="scientific">Hydnum rufescens UP504</name>
    <dbReference type="NCBI Taxonomy" id="1448309"/>
    <lineage>
        <taxon>Eukaryota</taxon>
        <taxon>Fungi</taxon>
        <taxon>Dikarya</taxon>
        <taxon>Basidiomycota</taxon>
        <taxon>Agaricomycotina</taxon>
        <taxon>Agaricomycetes</taxon>
        <taxon>Cantharellales</taxon>
        <taxon>Hydnaceae</taxon>
        <taxon>Hydnum</taxon>
    </lineage>
</organism>
<evidence type="ECO:0000256" key="1">
    <source>
        <dbReference type="SAM" id="MobiDB-lite"/>
    </source>
</evidence>
<name>A0A9P6DVL1_9AGAM</name>
<accession>A0A9P6DVL1</accession>
<reference evidence="2" key="1">
    <citation type="journal article" date="2020" name="Nat. Commun.">
        <title>Large-scale genome sequencing of mycorrhizal fungi provides insights into the early evolution of symbiotic traits.</title>
        <authorList>
            <person name="Miyauchi S."/>
            <person name="Kiss E."/>
            <person name="Kuo A."/>
            <person name="Drula E."/>
            <person name="Kohler A."/>
            <person name="Sanchez-Garcia M."/>
            <person name="Morin E."/>
            <person name="Andreopoulos B."/>
            <person name="Barry K.W."/>
            <person name="Bonito G."/>
            <person name="Buee M."/>
            <person name="Carver A."/>
            <person name="Chen C."/>
            <person name="Cichocki N."/>
            <person name="Clum A."/>
            <person name="Culley D."/>
            <person name="Crous P.W."/>
            <person name="Fauchery L."/>
            <person name="Girlanda M."/>
            <person name="Hayes R.D."/>
            <person name="Keri Z."/>
            <person name="LaButti K."/>
            <person name="Lipzen A."/>
            <person name="Lombard V."/>
            <person name="Magnuson J."/>
            <person name="Maillard F."/>
            <person name="Murat C."/>
            <person name="Nolan M."/>
            <person name="Ohm R.A."/>
            <person name="Pangilinan J."/>
            <person name="Pereira M.F."/>
            <person name="Perotto S."/>
            <person name="Peter M."/>
            <person name="Pfister S."/>
            <person name="Riley R."/>
            <person name="Sitrit Y."/>
            <person name="Stielow J.B."/>
            <person name="Szollosi G."/>
            <person name="Zifcakova L."/>
            <person name="Stursova M."/>
            <person name="Spatafora J.W."/>
            <person name="Tedersoo L."/>
            <person name="Vaario L.M."/>
            <person name="Yamada A."/>
            <person name="Yan M."/>
            <person name="Wang P."/>
            <person name="Xu J."/>
            <person name="Bruns T."/>
            <person name="Baldrian P."/>
            <person name="Vilgalys R."/>
            <person name="Dunand C."/>
            <person name="Henrissat B."/>
            <person name="Grigoriev I.V."/>
            <person name="Hibbett D."/>
            <person name="Nagy L.G."/>
            <person name="Martin F.M."/>
        </authorList>
    </citation>
    <scope>NUCLEOTIDE SEQUENCE</scope>
    <source>
        <strain evidence="2">UP504</strain>
    </source>
</reference>
<comment type="caution">
    <text evidence="2">The sequence shown here is derived from an EMBL/GenBank/DDBJ whole genome shotgun (WGS) entry which is preliminary data.</text>
</comment>